<protein>
    <submittedName>
        <fullName evidence="1">Uncharacterized protein</fullName>
    </submittedName>
</protein>
<organism evidence="1 2">
    <name type="scientific">Fasciola gigantica</name>
    <name type="common">Giant liver fluke</name>
    <dbReference type="NCBI Taxonomy" id="46835"/>
    <lineage>
        <taxon>Eukaryota</taxon>
        <taxon>Metazoa</taxon>
        <taxon>Spiralia</taxon>
        <taxon>Lophotrochozoa</taxon>
        <taxon>Platyhelminthes</taxon>
        <taxon>Trematoda</taxon>
        <taxon>Digenea</taxon>
        <taxon>Plagiorchiida</taxon>
        <taxon>Echinostomata</taxon>
        <taxon>Echinostomatoidea</taxon>
        <taxon>Fasciolidae</taxon>
        <taxon>Fasciola</taxon>
    </lineage>
</organism>
<dbReference type="Proteomes" id="UP000316759">
    <property type="component" value="Unassembled WGS sequence"/>
</dbReference>
<dbReference type="AlphaFoldDB" id="A0A504YS38"/>
<evidence type="ECO:0000313" key="1">
    <source>
        <dbReference type="EMBL" id="TPP63006.1"/>
    </source>
</evidence>
<dbReference type="OrthoDB" id="6280553at2759"/>
<accession>A0A504YS38</accession>
<reference evidence="1 2" key="1">
    <citation type="submission" date="2019-04" db="EMBL/GenBank/DDBJ databases">
        <title>Annotation for the trematode Fasciola gigantica.</title>
        <authorList>
            <person name="Choi Y.-J."/>
        </authorList>
    </citation>
    <scope>NUCLEOTIDE SEQUENCE [LARGE SCALE GENOMIC DNA]</scope>
    <source>
        <strain evidence="1">Uganda_cow_1</strain>
    </source>
</reference>
<evidence type="ECO:0000313" key="2">
    <source>
        <dbReference type="Proteomes" id="UP000316759"/>
    </source>
</evidence>
<dbReference type="EMBL" id="SUNJ01006183">
    <property type="protein sequence ID" value="TPP63006.1"/>
    <property type="molecule type" value="Genomic_DNA"/>
</dbReference>
<keyword evidence="2" id="KW-1185">Reference proteome</keyword>
<comment type="caution">
    <text evidence="1">The sequence shown here is derived from an EMBL/GenBank/DDBJ whole genome shotgun (WGS) entry which is preliminary data.</text>
</comment>
<sequence>MQILHKNAEIALCHIQNCGLGHVKRVSDQHTECDRTNLLFRPISVDWTRQLPTLDRTAYAHQALILGFLCAMLSDRPIDHSGAAVDWTPNTPTLIAWSGRTLQQWPTYIQNLLADYPEVHFHLLSRDSPQSTHSVFIHLTSYDLVRA</sequence>
<name>A0A504YS38_FASGI</name>
<proteinExistence type="predicted"/>
<gene>
    <name evidence="1" type="ORF">FGIG_09823</name>
</gene>